<evidence type="ECO:0000256" key="1">
    <source>
        <dbReference type="PROSITE-ProRule" id="PRU00409"/>
    </source>
</evidence>
<reference evidence="3 4" key="1">
    <citation type="submission" date="2017-08" db="EMBL/GenBank/DDBJ databases">
        <title>Virgibacillus indicus sp. nov. and Virgibacillus profoundi sp. nov, two moderately halophilic bacteria isolated from marine sediment by using the Microfluidic Streak Plate.</title>
        <authorList>
            <person name="Xu B."/>
            <person name="Hu B."/>
            <person name="Wang J."/>
            <person name="Zhu Y."/>
            <person name="Huang L."/>
            <person name="Du W."/>
            <person name="Huang Y."/>
        </authorList>
    </citation>
    <scope>NUCLEOTIDE SEQUENCE [LARGE SCALE GENOMIC DNA]</scope>
    <source>
        <strain evidence="3 4">IO3-P3-H5</strain>
    </source>
</reference>
<dbReference type="PROSITE" id="PS50975">
    <property type="entry name" value="ATP_GRASP"/>
    <property type="match status" value="1"/>
</dbReference>
<evidence type="ECO:0000313" key="3">
    <source>
        <dbReference type="EMBL" id="PAV27691.1"/>
    </source>
</evidence>
<dbReference type="GO" id="GO:0005737">
    <property type="term" value="C:cytoplasm"/>
    <property type="evidence" value="ECO:0007669"/>
    <property type="project" value="TreeGrafter"/>
</dbReference>
<evidence type="ECO:0000313" key="4">
    <source>
        <dbReference type="Proteomes" id="UP000218887"/>
    </source>
</evidence>
<dbReference type="GO" id="GO:0046872">
    <property type="term" value="F:metal ion binding"/>
    <property type="evidence" value="ECO:0007669"/>
    <property type="project" value="InterPro"/>
</dbReference>
<dbReference type="EMBL" id="NPOA01000022">
    <property type="protein sequence ID" value="PAV27691.1"/>
    <property type="molecule type" value="Genomic_DNA"/>
</dbReference>
<dbReference type="SUPFAM" id="SSF56059">
    <property type="entry name" value="Glutathione synthetase ATP-binding domain-like"/>
    <property type="match status" value="1"/>
</dbReference>
<sequence length="294" mass="33618">MNEGENKLHGWLIYSEADVELNQSFIDWFIDEARYQNLSLELMIREEMTIGIKGNERIMIMDGQAVSKPDFAVVRTTDSLLSLHLESCGIIVFNSSDISRICNDKALTHHYINDLGIPMVDTFFYKKDNIPKSPPLAFPFVVKETSGRGGKQVYFIEDQQEWNKLTVKLPNDFIIQSSHVKLGKDLRVFIIGKEIVGAILRESNHDFRANFKLGGSARLYDLNEQETATIRKIINHFHFDMVGIDFLIDLNGGLLFNEIEDVVGSRTLSAVSNINIVHKYVSHIKSELKKRNFH</sequence>
<keyword evidence="1" id="KW-0067">ATP-binding</keyword>
<feature type="domain" description="ATP-grasp" evidence="2">
    <location>
        <begin position="109"/>
        <end position="285"/>
    </location>
</feature>
<dbReference type="GO" id="GO:0005524">
    <property type="term" value="F:ATP binding"/>
    <property type="evidence" value="ECO:0007669"/>
    <property type="project" value="UniProtKB-UniRule"/>
</dbReference>
<dbReference type="Proteomes" id="UP000218887">
    <property type="component" value="Unassembled WGS sequence"/>
</dbReference>
<accession>A0A2A2I6Q6</accession>
<comment type="caution">
    <text evidence="3">The sequence shown here is derived from an EMBL/GenBank/DDBJ whole genome shotgun (WGS) entry which is preliminary data.</text>
</comment>
<keyword evidence="4" id="KW-1185">Reference proteome</keyword>
<dbReference type="Gene3D" id="3.30.1490.20">
    <property type="entry name" value="ATP-grasp fold, A domain"/>
    <property type="match status" value="1"/>
</dbReference>
<dbReference type="Pfam" id="PF08443">
    <property type="entry name" value="RimK"/>
    <property type="match status" value="1"/>
</dbReference>
<gene>
    <name evidence="3" type="ORF">CIL05_20555</name>
</gene>
<dbReference type="AlphaFoldDB" id="A0A2A2I6Q6"/>
<evidence type="ECO:0000259" key="2">
    <source>
        <dbReference type="PROSITE" id="PS50975"/>
    </source>
</evidence>
<dbReference type="Gene3D" id="3.30.470.20">
    <property type="entry name" value="ATP-grasp fold, B domain"/>
    <property type="match status" value="1"/>
</dbReference>
<dbReference type="GO" id="GO:0009432">
    <property type="term" value="P:SOS response"/>
    <property type="evidence" value="ECO:0007669"/>
    <property type="project" value="TreeGrafter"/>
</dbReference>
<organism evidence="3 4">
    <name type="scientific">Virgibacillus profundi</name>
    <dbReference type="NCBI Taxonomy" id="2024555"/>
    <lineage>
        <taxon>Bacteria</taxon>
        <taxon>Bacillati</taxon>
        <taxon>Bacillota</taxon>
        <taxon>Bacilli</taxon>
        <taxon>Bacillales</taxon>
        <taxon>Bacillaceae</taxon>
        <taxon>Virgibacillus</taxon>
    </lineage>
</organism>
<dbReference type="InterPro" id="IPR013815">
    <property type="entry name" value="ATP_grasp_subdomain_1"/>
</dbReference>
<dbReference type="GO" id="GO:0018169">
    <property type="term" value="F:ribosomal S6-glutamic acid ligase activity"/>
    <property type="evidence" value="ECO:0007669"/>
    <property type="project" value="TreeGrafter"/>
</dbReference>
<dbReference type="PANTHER" id="PTHR21621:SF0">
    <property type="entry name" value="BETA-CITRYLGLUTAMATE SYNTHASE B-RELATED"/>
    <property type="match status" value="1"/>
</dbReference>
<dbReference type="InterPro" id="IPR013651">
    <property type="entry name" value="ATP-grasp_RimK-type"/>
</dbReference>
<keyword evidence="1" id="KW-0547">Nucleotide-binding</keyword>
<dbReference type="OrthoDB" id="4426445at2"/>
<dbReference type="InterPro" id="IPR011761">
    <property type="entry name" value="ATP-grasp"/>
</dbReference>
<proteinExistence type="predicted"/>
<protein>
    <recommendedName>
        <fullName evidence="2">ATP-grasp domain-containing protein</fullName>
    </recommendedName>
</protein>
<name>A0A2A2I6Q6_9BACI</name>
<dbReference type="PANTHER" id="PTHR21621">
    <property type="entry name" value="RIBOSOMAL PROTEIN S6 MODIFICATION PROTEIN"/>
    <property type="match status" value="1"/>
</dbReference>